<dbReference type="EMBL" id="KN549874">
    <property type="protein sequence ID" value="KHJ95716.1"/>
    <property type="molecule type" value="Genomic_DNA"/>
</dbReference>
<evidence type="ECO:0000256" key="1">
    <source>
        <dbReference type="SAM" id="Phobius"/>
    </source>
</evidence>
<dbReference type="OrthoDB" id="8907274at2759"/>
<gene>
    <name evidence="2" type="ORF">OESDEN_04334</name>
</gene>
<protein>
    <recommendedName>
        <fullName evidence="4">Phosphatidic acid phosphatase type 2/haloperoxidase domain-containing protein</fullName>
    </recommendedName>
</protein>
<keyword evidence="3" id="KW-1185">Reference proteome</keyword>
<keyword evidence="1" id="KW-0812">Transmembrane</keyword>
<organism evidence="2 3">
    <name type="scientific">Oesophagostomum dentatum</name>
    <name type="common">Nodular worm</name>
    <dbReference type="NCBI Taxonomy" id="61180"/>
    <lineage>
        <taxon>Eukaryota</taxon>
        <taxon>Metazoa</taxon>
        <taxon>Ecdysozoa</taxon>
        <taxon>Nematoda</taxon>
        <taxon>Chromadorea</taxon>
        <taxon>Rhabditida</taxon>
        <taxon>Rhabditina</taxon>
        <taxon>Rhabditomorpha</taxon>
        <taxon>Strongyloidea</taxon>
        <taxon>Strongylidae</taxon>
        <taxon>Oesophagostomum</taxon>
    </lineage>
</organism>
<name>A0A0B1TI10_OESDE</name>
<accession>A0A0B1TI10</accession>
<keyword evidence="1" id="KW-0472">Membrane</keyword>
<evidence type="ECO:0000313" key="3">
    <source>
        <dbReference type="Proteomes" id="UP000053660"/>
    </source>
</evidence>
<dbReference type="Proteomes" id="UP000053660">
    <property type="component" value="Unassembled WGS sequence"/>
</dbReference>
<sequence>MSMESSSIQISRIVFDVLILACFVIPCLILEIYGKPHKSGFYCDDASIRYPFHKPTVSTELLNFLALSIPIVLVSQHSLGQVKLP</sequence>
<feature type="transmembrane region" description="Helical" evidence="1">
    <location>
        <begin position="12"/>
        <end position="33"/>
    </location>
</feature>
<reference evidence="2 3" key="1">
    <citation type="submission" date="2014-03" db="EMBL/GenBank/DDBJ databases">
        <title>Draft genome of the hookworm Oesophagostomum dentatum.</title>
        <authorList>
            <person name="Mitreva M."/>
        </authorList>
    </citation>
    <scope>NUCLEOTIDE SEQUENCE [LARGE SCALE GENOMIC DNA]</scope>
    <source>
        <strain evidence="2 3">OD-Hann</strain>
    </source>
</reference>
<proteinExistence type="predicted"/>
<evidence type="ECO:0000313" key="2">
    <source>
        <dbReference type="EMBL" id="KHJ95716.1"/>
    </source>
</evidence>
<evidence type="ECO:0008006" key="4">
    <source>
        <dbReference type="Google" id="ProtNLM"/>
    </source>
</evidence>
<dbReference type="AlphaFoldDB" id="A0A0B1TI10"/>
<keyword evidence="1" id="KW-1133">Transmembrane helix</keyword>